<feature type="disulfide bond" evidence="10">
    <location>
        <begin position="807"/>
        <end position="819"/>
    </location>
</feature>
<evidence type="ECO:0000256" key="1">
    <source>
        <dbReference type="ARBA" id="ARBA00004498"/>
    </source>
</evidence>
<feature type="binding site" evidence="9">
    <location>
        <position position="536"/>
    </location>
    <ligand>
        <name>Ca(2+)</name>
        <dbReference type="ChEBI" id="CHEBI:29108"/>
        <label>1</label>
    </ligand>
</feature>
<dbReference type="SUPFAM" id="SSF55486">
    <property type="entry name" value="Metalloproteases ('zincins'), catalytic domain"/>
    <property type="match status" value="1"/>
</dbReference>
<keyword evidence="16" id="KW-0645">Protease</keyword>
<dbReference type="Pfam" id="PF05986">
    <property type="entry name" value="ADAMTS_spacer1"/>
    <property type="match status" value="1"/>
</dbReference>
<feature type="disulfide bond" evidence="10">
    <location>
        <begin position="517"/>
        <end position="572"/>
    </location>
</feature>
<proteinExistence type="predicted"/>
<feature type="region of interest" description="Disordered" evidence="12">
    <location>
        <begin position="1"/>
        <end position="20"/>
    </location>
</feature>
<evidence type="ECO:0000256" key="6">
    <source>
        <dbReference type="ARBA" id="ARBA00023157"/>
    </source>
</evidence>
<dbReference type="InterPro" id="IPR010294">
    <property type="entry name" value="ADAMTS_spacer1"/>
</dbReference>
<dbReference type="InterPro" id="IPR013273">
    <property type="entry name" value="ADAMTS/ADAMTS-like"/>
</dbReference>
<evidence type="ECO:0000256" key="10">
    <source>
        <dbReference type="PIRSR" id="PIRSR613273-3"/>
    </source>
</evidence>
<keyword evidence="9 11" id="KW-0862">Zinc</keyword>
<dbReference type="FunFam" id="2.20.100.10:FF:000001">
    <property type="entry name" value="semaphorin-5A isoform X1"/>
    <property type="match status" value="1"/>
</dbReference>
<feature type="binding site" evidence="9 11">
    <location>
        <position position="592"/>
    </location>
    <ligand>
        <name>Zn(2+)</name>
        <dbReference type="ChEBI" id="CHEBI:29105"/>
        <note>catalytic</note>
    </ligand>
</feature>
<feature type="binding site" evidence="9 11">
    <location>
        <position position="588"/>
    </location>
    <ligand>
        <name>Zn(2+)</name>
        <dbReference type="ChEBI" id="CHEBI:29105"/>
        <note>catalytic</note>
    </ligand>
</feature>
<dbReference type="Pfam" id="PF01421">
    <property type="entry name" value="Reprolysin"/>
    <property type="match status" value="1"/>
</dbReference>
<evidence type="ECO:0000259" key="13">
    <source>
        <dbReference type="PROSITE" id="PS50215"/>
    </source>
</evidence>
<keyword evidence="9 11" id="KW-0479">Metal-binding</keyword>
<keyword evidence="2" id="KW-0964">Secreted</keyword>
<dbReference type="PROSITE" id="PS50900">
    <property type="entry name" value="PLAC"/>
    <property type="match status" value="1"/>
</dbReference>
<feature type="region of interest" description="Disordered" evidence="12">
    <location>
        <begin position="114"/>
        <end position="196"/>
    </location>
</feature>
<feature type="binding site" evidence="9">
    <location>
        <position position="444"/>
    </location>
    <ligand>
        <name>Ca(2+)</name>
        <dbReference type="ChEBI" id="CHEBI:29108"/>
        <label>2</label>
    </ligand>
</feature>
<evidence type="ECO:0000256" key="5">
    <source>
        <dbReference type="ARBA" id="ARBA00022737"/>
    </source>
</evidence>
<dbReference type="Proteomes" id="UP001318040">
    <property type="component" value="Chromosome 1"/>
</dbReference>
<organism evidence="15 16">
    <name type="scientific">Petromyzon marinus</name>
    <name type="common">Sea lamprey</name>
    <dbReference type="NCBI Taxonomy" id="7757"/>
    <lineage>
        <taxon>Eukaryota</taxon>
        <taxon>Metazoa</taxon>
        <taxon>Chordata</taxon>
        <taxon>Craniata</taxon>
        <taxon>Vertebrata</taxon>
        <taxon>Cyclostomata</taxon>
        <taxon>Hyperoartia</taxon>
        <taxon>Petromyzontiformes</taxon>
        <taxon>Petromyzontidae</taxon>
        <taxon>Petromyzon</taxon>
    </lineage>
</organism>
<dbReference type="PANTHER" id="PTHR13723:SF151">
    <property type="entry name" value="A DISINTEGRIN AND METALLOPROTEINASE WITH THROMBOSPONDIN MOTIFS 17"/>
    <property type="match status" value="1"/>
</dbReference>
<gene>
    <name evidence="16" type="primary">ADAMTS17</name>
</gene>
<dbReference type="GO" id="GO:0046872">
    <property type="term" value="F:metal ion binding"/>
    <property type="evidence" value="ECO:0007669"/>
    <property type="project" value="UniProtKB-KW"/>
</dbReference>
<keyword evidence="16" id="KW-0378">Hydrolase</keyword>
<feature type="domain" description="PLAC" evidence="14">
    <location>
        <begin position="1332"/>
        <end position="1371"/>
    </location>
</feature>
<feature type="compositionally biased region" description="Polar residues" evidence="12">
    <location>
        <begin position="148"/>
        <end position="162"/>
    </location>
</feature>
<comment type="cofactor">
    <cofactor evidence="9">
        <name>Zn(2+)</name>
        <dbReference type="ChEBI" id="CHEBI:29105"/>
    </cofactor>
    <text evidence="9">Binds 1 zinc ion per subunit.</text>
</comment>
<comment type="subcellular location">
    <subcellularLocation>
        <location evidence="1">Secreted</location>
        <location evidence="1">Extracellular space</location>
        <location evidence="1">Extracellular matrix</location>
    </subcellularLocation>
</comment>
<keyword evidence="15" id="KW-1185">Reference proteome</keyword>
<sequence>MFEPSSNHLQRGSLSPSPPLLRAGEVVGGGAIRSALVPRGTNSSLQHGGRLSKMKVPVRSSPRLLMLQVTVAVPLWISCFLCCCGGTGESVRLENKMLERHQTDVVTPVLVHFQPSSTGEKPPRPGASVGPQKGIRPDAKTIQGHAAATSSSKVSAHENYSASAPAARPGSDPSSSFQSAARWARGSPSPPGERLRVRLSPFGRSMVLMLRRDARFLAKGFSIEARDPASVEGSPPGSHRTPRSSDGAGDAAGAPAPTDAGEEGRGAPAKNAHGDGDLKGPSRDGGSVAKNNSGVGDVQNTLTEEEKLCFYSGFVHGQRNSAVTLNMCNGLLGFIRFGEEQLFIEPLAGAAAPASLGLPHLVSRRSGLHVKSSHDPQPATPEARAGSGRARRSMKLQSWPRRLSSSKYCKIIPSEKVERGARQEEGPRGRRNAIRPPAREYAVETLVVAARDVVEEHGTEGSTKLLLTVMSMVYNIFQHSSLAIPIHVRLARLVLLHEHPESLYVGHHGERTLQSFCRWQNSEMGHGASSQAPPLDAAIFVTRTDFCVHTDEPCDTVGIAFLGGMCSDLRKCVIAEENGLGLAFTIAHELGHNMGMGHDDDDGGGGGGNSACGLGPSIMAGEWVRGSNSSELSWSPCSRLELQQFLRSPASACMTETEQQPGQTDVTHVRPQSIQSCAAGKCLNQSEGENKPKEPPRSPPTEEATRGQPGPAEEKSQTPPQPPAARDQAKAEQPADNGLLQTGARGSGADVAGGVVEPPRDARGECGGQRSVEPWAEPRDGAWGPWGGWSACNQPCGPGLRYRQRRCDLPPPRPGGAECRGGDVQHGVCQLISCAEETPASRDRQCQVLHWGGPPAPRPRRWSSVTDPERPCALLCTAGRKEGATLAAESVQDGTPCGPYERDVCLGRRCQKVGCDGIVGSPVREDRCGMCDGDGKSCKVVKGDFNHTRGTASSHCKKVSICSLSKAKLPTKCYFCYVKALTIPAGARRIRVVEHKPAHSYLAVNDSSQNSINSEWKVERPGDYSVAGSTVRYVRRGIWEKMTVKGPLKQPLNVMVLLFHDHNVGIHYEFTVPVNRSARHGERPRTPLYMWTHVGWENCSVQCGGGEVRSILGCTKIVNRSQSCVPDEDCRNVSRPPLQNRHCNSHPCPNRWKVSEWSPCSRTCGKGLQTRSVSCHLHLPGGGSVRTRDGRCPKPRPPSSQGCQGHDCLGVWQATSWSQCSSRCGKGTRVRTAQCTSPHGRCLATSRPREQDGCEDYSQCYEWKTGDWSKCSTSCGRGLQSRVVHCMHRVSGRHGSGCEADGKPVTYRECGVGECDRTFDANTITSPRLVALTYKCLGDQWSVYCRLVRERQLCRDLRWYQRCCETCRDFYAAALLASAPPGQPLLFPAARPSGS</sequence>
<evidence type="ECO:0000256" key="7">
    <source>
        <dbReference type="ARBA" id="ARBA00023180"/>
    </source>
</evidence>
<evidence type="ECO:0000256" key="11">
    <source>
        <dbReference type="PROSITE-ProRule" id="PRU00276"/>
    </source>
</evidence>
<feature type="active site" evidence="8 11">
    <location>
        <position position="589"/>
    </location>
</feature>
<dbReference type="GO" id="GO:0030198">
    <property type="term" value="P:extracellular matrix organization"/>
    <property type="evidence" value="ECO:0007669"/>
    <property type="project" value="InterPro"/>
</dbReference>
<evidence type="ECO:0000256" key="9">
    <source>
        <dbReference type="PIRSR" id="PIRSR613273-2"/>
    </source>
</evidence>
<evidence type="ECO:0000256" key="3">
    <source>
        <dbReference type="ARBA" id="ARBA00022530"/>
    </source>
</evidence>
<dbReference type="InterPro" id="IPR024079">
    <property type="entry name" value="MetalloPept_cat_dom_sf"/>
</dbReference>
<evidence type="ECO:0000256" key="8">
    <source>
        <dbReference type="PIRSR" id="PIRSR613273-1"/>
    </source>
</evidence>
<dbReference type="Pfam" id="PF00090">
    <property type="entry name" value="TSP_1"/>
    <property type="match status" value="1"/>
</dbReference>
<feature type="compositionally biased region" description="Polar residues" evidence="12">
    <location>
        <begin position="1"/>
        <end position="15"/>
    </location>
</feature>
<dbReference type="InterPro" id="IPR001590">
    <property type="entry name" value="Peptidase_M12B"/>
</dbReference>
<name>A0AAJ7WNF8_PETMA</name>
<keyword evidence="7" id="KW-0325">Glycoprotein</keyword>
<evidence type="ECO:0000256" key="2">
    <source>
        <dbReference type="ARBA" id="ARBA00022525"/>
    </source>
</evidence>
<feature type="binding site" evidence="9 11">
    <location>
        <position position="598"/>
    </location>
    <ligand>
        <name>Zn(2+)</name>
        <dbReference type="ChEBI" id="CHEBI:29105"/>
        <note>catalytic</note>
    </ligand>
</feature>
<feature type="disulfide bond" evidence="10">
    <location>
        <begin position="547"/>
        <end position="554"/>
    </location>
</feature>
<feature type="disulfide bond" evidence="10">
    <location>
        <begin position="796"/>
        <end position="834"/>
    </location>
</feature>
<feature type="disulfide bond" evidence="10">
    <location>
        <begin position="566"/>
        <end position="653"/>
    </location>
</feature>
<accession>A0AAJ7WNF8</accession>
<keyword evidence="9" id="KW-0106">Calcium</keyword>
<dbReference type="PROSITE" id="PS50092">
    <property type="entry name" value="TSP1"/>
    <property type="match status" value="4"/>
</dbReference>
<feature type="compositionally biased region" description="Polar residues" evidence="12">
    <location>
        <begin position="289"/>
        <end position="299"/>
    </location>
</feature>
<dbReference type="InterPro" id="IPR000884">
    <property type="entry name" value="TSP1_rpt"/>
</dbReference>
<dbReference type="PRINTS" id="PR01857">
    <property type="entry name" value="ADAMTSFAMILY"/>
</dbReference>
<dbReference type="KEGG" id="pmrn:116939525"/>
<reference evidence="16" key="1">
    <citation type="submission" date="2025-08" db="UniProtKB">
        <authorList>
            <consortium name="RefSeq"/>
        </authorList>
    </citation>
    <scope>IDENTIFICATION</scope>
    <source>
        <tissue evidence="16">Sperm</tissue>
    </source>
</reference>
<dbReference type="InterPro" id="IPR036383">
    <property type="entry name" value="TSP1_rpt_sf"/>
</dbReference>
<evidence type="ECO:0000256" key="12">
    <source>
        <dbReference type="SAM" id="MobiDB-lite"/>
    </source>
</evidence>
<feature type="compositionally biased region" description="Low complexity" evidence="12">
    <location>
        <begin position="246"/>
        <end position="259"/>
    </location>
</feature>
<feature type="domain" description="Peptidase M12B" evidence="13">
    <location>
        <begin position="441"/>
        <end position="658"/>
    </location>
</feature>
<dbReference type="Pfam" id="PF19030">
    <property type="entry name" value="TSP1_ADAMTS"/>
    <property type="match status" value="4"/>
</dbReference>
<feature type="region of interest" description="Disordered" evidence="12">
    <location>
        <begin position="226"/>
        <end position="299"/>
    </location>
</feature>
<feature type="binding site" evidence="9">
    <location>
        <position position="653"/>
    </location>
    <ligand>
        <name>Ca(2+)</name>
        <dbReference type="ChEBI" id="CHEBI:29108"/>
        <label>1</label>
    </ligand>
</feature>
<protein>
    <submittedName>
        <fullName evidence="16">A disintegrin and metalloproteinase with thrombospondin motifs 17 isoform X1</fullName>
    </submittedName>
</protein>
<dbReference type="RefSeq" id="XP_032803917.1">
    <property type="nucleotide sequence ID" value="XM_032948026.1"/>
</dbReference>
<evidence type="ECO:0000313" key="15">
    <source>
        <dbReference type="Proteomes" id="UP001318040"/>
    </source>
</evidence>
<dbReference type="PANTHER" id="PTHR13723">
    <property type="entry name" value="ADAMTS A DISINTEGRIN AND METALLOPROTEASE WITH THROMBOSPONDIN MOTIFS PROTEASE"/>
    <property type="match status" value="1"/>
</dbReference>
<keyword evidence="6 10" id="KW-1015">Disulfide bond</keyword>
<evidence type="ECO:0000256" key="4">
    <source>
        <dbReference type="ARBA" id="ARBA00022729"/>
    </source>
</evidence>
<dbReference type="SMART" id="SM00209">
    <property type="entry name" value="TSP1"/>
    <property type="match status" value="5"/>
</dbReference>
<feature type="binding site" evidence="9">
    <location>
        <position position="444"/>
    </location>
    <ligand>
        <name>Ca(2+)</name>
        <dbReference type="ChEBI" id="CHEBI:29108"/>
        <label>1</label>
    </ligand>
</feature>
<evidence type="ECO:0000259" key="14">
    <source>
        <dbReference type="PROSITE" id="PS50900"/>
    </source>
</evidence>
<comment type="caution">
    <text evidence="11">Lacks conserved residue(s) required for the propagation of feature annotation.</text>
</comment>
<dbReference type="Gene3D" id="2.60.120.830">
    <property type="match status" value="1"/>
</dbReference>
<dbReference type="PROSITE" id="PS50215">
    <property type="entry name" value="ADAM_MEPRO"/>
    <property type="match status" value="1"/>
</dbReference>
<keyword evidence="3" id="KW-0272">Extracellular matrix</keyword>
<dbReference type="Pfam" id="PF23178">
    <property type="entry name" value="ADAMTS_C"/>
    <property type="match status" value="1"/>
</dbReference>
<evidence type="ECO:0000313" key="16">
    <source>
        <dbReference type="RefSeq" id="XP_032803917.1"/>
    </source>
</evidence>
<dbReference type="InterPro" id="IPR050439">
    <property type="entry name" value="ADAMTS_ADAMTS-like"/>
</dbReference>
<dbReference type="GO" id="GO:0004222">
    <property type="term" value="F:metalloendopeptidase activity"/>
    <property type="evidence" value="ECO:0007669"/>
    <property type="project" value="InterPro"/>
</dbReference>
<keyword evidence="16" id="KW-0482">Metalloprotease</keyword>
<dbReference type="GO" id="GO:0031012">
    <property type="term" value="C:extracellular matrix"/>
    <property type="evidence" value="ECO:0007669"/>
    <property type="project" value="TreeGrafter"/>
</dbReference>
<dbReference type="SUPFAM" id="SSF82895">
    <property type="entry name" value="TSP-1 type 1 repeat"/>
    <property type="match status" value="4"/>
</dbReference>
<dbReference type="Gene3D" id="3.40.390.10">
    <property type="entry name" value="Collagenase (Catalytic Domain)"/>
    <property type="match status" value="1"/>
</dbReference>
<dbReference type="InterPro" id="IPR010909">
    <property type="entry name" value="PLAC"/>
</dbReference>
<feature type="region of interest" description="Disordered" evidence="12">
    <location>
        <begin position="680"/>
        <end position="780"/>
    </location>
</feature>
<feature type="region of interest" description="Disordered" evidence="12">
    <location>
        <begin position="367"/>
        <end position="399"/>
    </location>
</feature>
<dbReference type="GO" id="GO:0006508">
    <property type="term" value="P:proteolysis"/>
    <property type="evidence" value="ECO:0007669"/>
    <property type="project" value="InterPro"/>
</dbReference>
<dbReference type="InterPro" id="IPR056270">
    <property type="entry name" value="ADAMTS17/19_C"/>
</dbReference>
<keyword evidence="4" id="KW-0732">Signal</keyword>
<keyword evidence="5" id="KW-0677">Repeat</keyword>
<feature type="disulfide bond" evidence="10">
    <location>
        <begin position="792"/>
        <end position="829"/>
    </location>
</feature>
<feature type="compositionally biased region" description="Basic and acidic residues" evidence="12">
    <location>
        <begin position="272"/>
        <end position="282"/>
    </location>
</feature>
<dbReference type="Gene3D" id="2.20.100.10">
    <property type="entry name" value="Thrombospondin type-1 (TSP1) repeat"/>
    <property type="match status" value="4"/>
</dbReference>